<feature type="transmembrane region" description="Helical" evidence="1">
    <location>
        <begin position="54"/>
        <end position="72"/>
    </location>
</feature>
<protein>
    <recommendedName>
        <fullName evidence="2">DUF1468 domain-containing protein</fullName>
    </recommendedName>
</protein>
<gene>
    <name evidence="3" type="ORF">GCM10023320_58940</name>
</gene>
<accession>A0ABP9NSE2</accession>
<dbReference type="RefSeq" id="WP_345609335.1">
    <property type="nucleotide sequence ID" value="NZ_BAABJO010000026.1"/>
</dbReference>
<feature type="transmembrane region" description="Helical" evidence="1">
    <location>
        <begin position="113"/>
        <end position="141"/>
    </location>
</feature>
<evidence type="ECO:0000313" key="4">
    <source>
        <dbReference type="Proteomes" id="UP001500804"/>
    </source>
</evidence>
<feature type="transmembrane region" description="Helical" evidence="1">
    <location>
        <begin position="148"/>
        <end position="167"/>
    </location>
</feature>
<organism evidence="3 4">
    <name type="scientific">Pseudonocardia adelaidensis</name>
    <dbReference type="NCBI Taxonomy" id="648754"/>
    <lineage>
        <taxon>Bacteria</taxon>
        <taxon>Bacillati</taxon>
        <taxon>Actinomycetota</taxon>
        <taxon>Actinomycetes</taxon>
        <taxon>Pseudonocardiales</taxon>
        <taxon>Pseudonocardiaceae</taxon>
        <taxon>Pseudonocardia</taxon>
    </lineage>
</organism>
<comment type="caution">
    <text evidence="3">The sequence shown here is derived from an EMBL/GenBank/DDBJ whole genome shotgun (WGS) entry which is preliminary data.</text>
</comment>
<sequence length="182" mass="19313">MTAQAPAEAPVARGRRPPEAVADVVITVLLLALFVGAFLAAGDWSFRAALFPRLVTGAGLVLAALHLVQALLRLRRPAPAPDPGGSEPDPDDPDPDDVEYVFRAAGPRRWAAVLGWVAGFFALLAVAGLYVTAPVFSLLYLRFAGRRTWIFSAIYAIVIAVVLYVAFELALGVPTPPGLLVD</sequence>
<feature type="transmembrane region" description="Helical" evidence="1">
    <location>
        <begin position="20"/>
        <end position="42"/>
    </location>
</feature>
<keyword evidence="1" id="KW-0472">Membrane</keyword>
<feature type="domain" description="DUF1468" evidence="2">
    <location>
        <begin position="28"/>
        <end position="176"/>
    </location>
</feature>
<reference evidence="4" key="1">
    <citation type="journal article" date="2019" name="Int. J. Syst. Evol. Microbiol.">
        <title>The Global Catalogue of Microorganisms (GCM) 10K type strain sequencing project: providing services to taxonomists for standard genome sequencing and annotation.</title>
        <authorList>
            <consortium name="The Broad Institute Genomics Platform"/>
            <consortium name="The Broad Institute Genome Sequencing Center for Infectious Disease"/>
            <person name="Wu L."/>
            <person name="Ma J."/>
        </authorList>
    </citation>
    <scope>NUCLEOTIDE SEQUENCE [LARGE SCALE GENOMIC DNA]</scope>
    <source>
        <strain evidence="4">JCM 18302</strain>
    </source>
</reference>
<keyword evidence="1" id="KW-0812">Transmembrane</keyword>
<dbReference type="InterPro" id="IPR009936">
    <property type="entry name" value="DUF1468"/>
</dbReference>
<dbReference type="Pfam" id="PF07331">
    <property type="entry name" value="TctB"/>
    <property type="match status" value="1"/>
</dbReference>
<keyword evidence="4" id="KW-1185">Reference proteome</keyword>
<dbReference type="EMBL" id="BAABJO010000026">
    <property type="protein sequence ID" value="GAA5133168.1"/>
    <property type="molecule type" value="Genomic_DNA"/>
</dbReference>
<name>A0ABP9NSE2_9PSEU</name>
<evidence type="ECO:0000259" key="2">
    <source>
        <dbReference type="Pfam" id="PF07331"/>
    </source>
</evidence>
<dbReference type="Proteomes" id="UP001500804">
    <property type="component" value="Unassembled WGS sequence"/>
</dbReference>
<keyword evidence="1" id="KW-1133">Transmembrane helix</keyword>
<evidence type="ECO:0000313" key="3">
    <source>
        <dbReference type="EMBL" id="GAA5133168.1"/>
    </source>
</evidence>
<proteinExistence type="predicted"/>
<evidence type="ECO:0000256" key="1">
    <source>
        <dbReference type="SAM" id="Phobius"/>
    </source>
</evidence>